<proteinExistence type="predicted"/>
<name>A0A1X0NRC6_9TRYP</name>
<organism evidence="2 3">
    <name type="scientific">Trypanosoma theileri</name>
    <dbReference type="NCBI Taxonomy" id="67003"/>
    <lineage>
        <taxon>Eukaryota</taxon>
        <taxon>Discoba</taxon>
        <taxon>Euglenozoa</taxon>
        <taxon>Kinetoplastea</taxon>
        <taxon>Metakinetoplastina</taxon>
        <taxon>Trypanosomatida</taxon>
        <taxon>Trypanosomatidae</taxon>
        <taxon>Trypanosoma</taxon>
    </lineage>
</organism>
<evidence type="ECO:0000313" key="3">
    <source>
        <dbReference type="Proteomes" id="UP000192257"/>
    </source>
</evidence>
<dbReference type="VEuPathDB" id="TriTrypDB:TM35_000261810"/>
<protein>
    <submittedName>
        <fullName evidence="2">Uncharacterized protein</fullName>
    </submittedName>
</protein>
<accession>A0A1X0NRC6</accession>
<dbReference type="OrthoDB" id="271314at2759"/>
<comment type="caution">
    <text evidence="2">The sequence shown here is derived from an EMBL/GenBank/DDBJ whole genome shotgun (WGS) entry which is preliminary data.</text>
</comment>
<reference evidence="2 3" key="1">
    <citation type="submission" date="2017-03" db="EMBL/GenBank/DDBJ databases">
        <title>An alternative strategy for trypanosome survival in the mammalian bloodstream revealed through genome and transcriptome analysis of the ubiquitous bovine parasite Trypanosoma (Megatrypanum) theileri.</title>
        <authorList>
            <person name="Kelly S."/>
            <person name="Ivens A."/>
            <person name="Mott A."/>
            <person name="O'Neill E."/>
            <person name="Emms D."/>
            <person name="Macleod O."/>
            <person name="Voorheis P."/>
            <person name="Matthews J."/>
            <person name="Matthews K."/>
            <person name="Carrington M."/>
        </authorList>
    </citation>
    <scope>NUCLEOTIDE SEQUENCE [LARGE SCALE GENOMIC DNA]</scope>
    <source>
        <strain evidence="2">Edinburgh</strain>
    </source>
</reference>
<dbReference type="RefSeq" id="XP_028880795.1">
    <property type="nucleotide sequence ID" value="XM_029027918.1"/>
</dbReference>
<evidence type="ECO:0000313" key="2">
    <source>
        <dbReference type="EMBL" id="ORC86729.1"/>
    </source>
</evidence>
<dbReference type="Proteomes" id="UP000192257">
    <property type="component" value="Unassembled WGS sequence"/>
</dbReference>
<feature type="coiled-coil region" evidence="1">
    <location>
        <begin position="145"/>
        <end position="186"/>
    </location>
</feature>
<gene>
    <name evidence="2" type="ORF">TM35_000261810</name>
</gene>
<dbReference type="AlphaFoldDB" id="A0A1X0NRC6"/>
<evidence type="ECO:0000256" key="1">
    <source>
        <dbReference type="SAM" id="Coils"/>
    </source>
</evidence>
<sequence>MKSATANPPQTTCDAASKGYHVCECYGHTQDLPEYKKLAVPRTLQGFHAKEGGGCPCIPKTKEKGMNTLYCSSNPATCERIKPTETYRAYSPGKHKVHLADEVCEETTAIRDPATGTRLVFPNSRNYGGTATQRKFRAIGDPKEKTQKEKRYERMQDRKEFLKAVLRDEIRDLLAAEEERESLELQTGLRGSRHVQMLTYATTKDSQKRGGEDDDEIKTVSEQYDEVLEELRYVTKQPVGSKVNIIRLHYLLEEQERLQHLREQEKKKQTLSSLKTTKI</sequence>
<keyword evidence="3" id="KW-1185">Reference proteome</keyword>
<keyword evidence="1" id="KW-0175">Coiled coil</keyword>
<dbReference type="GeneID" id="39987698"/>
<dbReference type="EMBL" id="NBCO01000026">
    <property type="protein sequence ID" value="ORC86729.1"/>
    <property type="molecule type" value="Genomic_DNA"/>
</dbReference>